<accession>A0A2C5Z6I5</accession>
<sequence>MDFVKKAADSVKGSSGSGNAGNNQGGEKMDYVDKAFNTATQKSGHSMDRNTQEKITDAGRNAYEKATGKKVNPKISN</sequence>
<dbReference type="AlphaFoldDB" id="A0A2C5Z6I5"/>
<evidence type="ECO:0000256" key="1">
    <source>
        <dbReference type="SAM" id="MobiDB-lite"/>
    </source>
</evidence>
<comment type="caution">
    <text evidence="2">The sequence shown here is derived from an EMBL/GenBank/DDBJ whole genome shotgun (WGS) entry which is preliminary data.</text>
</comment>
<dbReference type="OrthoDB" id="3050608at2759"/>
<proteinExistence type="predicted"/>
<dbReference type="Proteomes" id="UP000226431">
    <property type="component" value="Unassembled WGS sequence"/>
</dbReference>
<keyword evidence="3" id="KW-1185">Reference proteome</keyword>
<gene>
    <name evidence="2" type="ORF">CDD80_2463</name>
</gene>
<dbReference type="EMBL" id="NJES01000222">
    <property type="protein sequence ID" value="PHH75332.1"/>
    <property type="molecule type" value="Genomic_DNA"/>
</dbReference>
<evidence type="ECO:0000313" key="2">
    <source>
        <dbReference type="EMBL" id="PHH75332.1"/>
    </source>
</evidence>
<reference evidence="2 3" key="1">
    <citation type="submission" date="2017-06" db="EMBL/GenBank/DDBJ databases">
        <title>Ant-infecting Ophiocordyceps genomes reveal a high diversity of potential behavioral manipulation genes and a possible major role for enterotoxins.</title>
        <authorList>
            <person name="De Bekker C."/>
            <person name="Evans H.C."/>
            <person name="Brachmann A."/>
            <person name="Hughes D.P."/>
        </authorList>
    </citation>
    <scope>NUCLEOTIDE SEQUENCE [LARGE SCALE GENOMIC DNA]</scope>
    <source>
        <strain evidence="2 3">Map16</strain>
    </source>
</reference>
<name>A0A2C5Z6I5_9HYPO</name>
<feature type="region of interest" description="Disordered" evidence="1">
    <location>
        <begin position="1"/>
        <end position="77"/>
    </location>
</feature>
<evidence type="ECO:0000313" key="3">
    <source>
        <dbReference type="Proteomes" id="UP000226431"/>
    </source>
</evidence>
<organism evidence="2 3">
    <name type="scientific">Ophiocordyceps camponoti-rufipedis</name>
    <dbReference type="NCBI Taxonomy" id="2004952"/>
    <lineage>
        <taxon>Eukaryota</taxon>
        <taxon>Fungi</taxon>
        <taxon>Dikarya</taxon>
        <taxon>Ascomycota</taxon>
        <taxon>Pezizomycotina</taxon>
        <taxon>Sordariomycetes</taxon>
        <taxon>Hypocreomycetidae</taxon>
        <taxon>Hypocreales</taxon>
        <taxon>Ophiocordycipitaceae</taxon>
        <taxon>Ophiocordyceps</taxon>
    </lineage>
</organism>
<protein>
    <submittedName>
        <fullName evidence="2">Uncharacterized protein</fullName>
    </submittedName>
</protein>
<feature type="compositionally biased region" description="Basic and acidic residues" evidence="1">
    <location>
        <begin position="45"/>
        <end position="67"/>
    </location>
</feature>